<dbReference type="SUPFAM" id="SSF55008">
    <property type="entry name" value="HMA, heavy metal-associated domain"/>
    <property type="match status" value="1"/>
</dbReference>
<sequence length="63" mass="7019">MKTIIFVRDMKTEDQADRIRAALEDTRVEYKVALESGAVVIEGSNDLVYAAKTAIREAGFTIQ</sequence>
<dbReference type="GeneID" id="83015406"/>
<accession>A0A412G2V7</accession>
<dbReference type="GO" id="GO:0046872">
    <property type="term" value="F:metal ion binding"/>
    <property type="evidence" value="ECO:0007669"/>
    <property type="project" value="InterPro"/>
</dbReference>
<dbReference type="EMBL" id="QRUP01000008">
    <property type="protein sequence ID" value="RGR74772.1"/>
    <property type="molecule type" value="Genomic_DNA"/>
</dbReference>
<reference evidence="1 2" key="1">
    <citation type="submission" date="2018-08" db="EMBL/GenBank/DDBJ databases">
        <title>A genome reference for cultivated species of the human gut microbiota.</title>
        <authorList>
            <person name="Zou Y."/>
            <person name="Xue W."/>
            <person name="Luo G."/>
        </authorList>
    </citation>
    <scope>NUCLEOTIDE SEQUENCE [LARGE SCALE GENOMIC DNA]</scope>
    <source>
        <strain evidence="1 2">AF24-29</strain>
    </source>
</reference>
<dbReference type="Gene3D" id="3.30.70.100">
    <property type="match status" value="1"/>
</dbReference>
<dbReference type="RefSeq" id="WP_006060926.1">
    <property type="nucleotide sequence ID" value="NZ_CABJCV010000008.1"/>
</dbReference>
<comment type="caution">
    <text evidence="1">The sequence shown here is derived from an EMBL/GenBank/DDBJ whole genome shotgun (WGS) entry which is preliminary data.</text>
</comment>
<organism evidence="1 2">
    <name type="scientific">Holdemania filiformis</name>
    <dbReference type="NCBI Taxonomy" id="61171"/>
    <lineage>
        <taxon>Bacteria</taxon>
        <taxon>Bacillati</taxon>
        <taxon>Bacillota</taxon>
        <taxon>Erysipelotrichia</taxon>
        <taxon>Erysipelotrichales</taxon>
        <taxon>Erysipelotrichaceae</taxon>
        <taxon>Holdemania</taxon>
    </lineage>
</organism>
<dbReference type="AlphaFoldDB" id="A0A412G2V7"/>
<protein>
    <submittedName>
        <fullName evidence="1">Copper chaperone</fullName>
    </submittedName>
</protein>
<keyword evidence="2" id="KW-1185">Reference proteome</keyword>
<dbReference type="InterPro" id="IPR036163">
    <property type="entry name" value="HMA_dom_sf"/>
</dbReference>
<dbReference type="Proteomes" id="UP000284178">
    <property type="component" value="Unassembled WGS sequence"/>
</dbReference>
<proteinExistence type="predicted"/>
<name>A0A412G2V7_9FIRM</name>
<evidence type="ECO:0000313" key="2">
    <source>
        <dbReference type="Proteomes" id="UP000284178"/>
    </source>
</evidence>
<gene>
    <name evidence="1" type="ORF">DWY25_08310</name>
</gene>
<evidence type="ECO:0000313" key="1">
    <source>
        <dbReference type="EMBL" id="RGR74772.1"/>
    </source>
</evidence>